<keyword evidence="4" id="KW-1185">Reference proteome</keyword>
<feature type="compositionally biased region" description="Polar residues" evidence="1">
    <location>
        <begin position="21"/>
        <end position="33"/>
    </location>
</feature>
<dbReference type="InterPro" id="IPR000073">
    <property type="entry name" value="AB_hydrolase_1"/>
</dbReference>
<dbReference type="SUPFAM" id="SSF53474">
    <property type="entry name" value="alpha/beta-Hydrolases"/>
    <property type="match status" value="1"/>
</dbReference>
<organism evidence="3 4">
    <name type="scientific">Elsinoe batatas</name>
    <dbReference type="NCBI Taxonomy" id="2601811"/>
    <lineage>
        <taxon>Eukaryota</taxon>
        <taxon>Fungi</taxon>
        <taxon>Dikarya</taxon>
        <taxon>Ascomycota</taxon>
        <taxon>Pezizomycotina</taxon>
        <taxon>Dothideomycetes</taxon>
        <taxon>Dothideomycetidae</taxon>
        <taxon>Myriangiales</taxon>
        <taxon>Elsinoaceae</taxon>
        <taxon>Elsinoe</taxon>
    </lineage>
</organism>
<name>A0A8K0PFW5_9PEZI</name>
<dbReference type="Pfam" id="PF00561">
    <property type="entry name" value="Abhydrolase_1"/>
    <property type="match status" value="1"/>
</dbReference>
<feature type="domain" description="AB hydrolase-1" evidence="2">
    <location>
        <begin position="64"/>
        <end position="180"/>
    </location>
</feature>
<accession>A0A8K0PFW5</accession>
<dbReference type="PANTHER" id="PTHR45763:SF46">
    <property type="entry name" value="AB HYDROLASE-1 DOMAIN-CONTAINING PROTEIN"/>
    <property type="match status" value="1"/>
</dbReference>
<evidence type="ECO:0000313" key="4">
    <source>
        <dbReference type="Proteomes" id="UP000809789"/>
    </source>
</evidence>
<proteinExistence type="predicted"/>
<comment type="caution">
    <text evidence="3">The sequence shown here is derived from an EMBL/GenBank/DDBJ whole genome shotgun (WGS) entry which is preliminary data.</text>
</comment>
<evidence type="ECO:0000256" key="1">
    <source>
        <dbReference type="SAM" id="MobiDB-lite"/>
    </source>
</evidence>
<dbReference type="AlphaFoldDB" id="A0A8K0PFW5"/>
<dbReference type="Proteomes" id="UP000809789">
    <property type="component" value="Unassembled WGS sequence"/>
</dbReference>
<dbReference type="OrthoDB" id="294702at2759"/>
<evidence type="ECO:0000259" key="2">
    <source>
        <dbReference type="Pfam" id="PF00561"/>
    </source>
</evidence>
<reference evidence="3" key="1">
    <citation type="submission" date="2021-07" db="EMBL/GenBank/DDBJ databases">
        <title>Elsinoe batatas strain:CRI-CJ2 Genome sequencing and assembly.</title>
        <authorList>
            <person name="Huang L."/>
        </authorList>
    </citation>
    <scope>NUCLEOTIDE SEQUENCE</scope>
    <source>
        <strain evidence="3">CRI-CJ2</strain>
    </source>
</reference>
<feature type="region of interest" description="Disordered" evidence="1">
    <location>
        <begin position="11"/>
        <end position="33"/>
    </location>
</feature>
<dbReference type="EMBL" id="JAESVG020000004">
    <property type="protein sequence ID" value="KAG8628306.1"/>
    <property type="molecule type" value="Genomic_DNA"/>
</dbReference>
<evidence type="ECO:0000313" key="3">
    <source>
        <dbReference type="EMBL" id="KAG8628306.1"/>
    </source>
</evidence>
<protein>
    <recommendedName>
        <fullName evidence="2">AB hydrolase-1 domain-containing protein</fullName>
    </recommendedName>
</protein>
<gene>
    <name evidence="3" type="ORF">KVT40_004179</name>
</gene>
<dbReference type="PANTHER" id="PTHR45763">
    <property type="entry name" value="HYDROLASE, ALPHA/BETA FOLD FAMILY PROTEIN, EXPRESSED-RELATED"/>
    <property type="match status" value="1"/>
</dbReference>
<dbReference type="Gene3D" id="3.40.50.1820">
    <property type="entry name" value="alpha/beta hydrolase"/>
    <property type="match status" value="1"/>
</dbReference>
<dbReference type="InterPro" id="IPR029058">
    <property type="entry name" value="AB_hydrolase_fold"/>
</dbReference>
<sequence>MASFEFLKRRNVTPTDGGASAPSSPNESSTRNSYQPFVDTAAATCTLLDGRKIGYTQYGSPTGKPIFFLHGLPGSRIEAAHLDEAGKRHNARVIGIDRPGIGLSTAQPGRTIVSAAHDVDRLATHLDIPSYGVLGVSGGGPPALACAATLPPDRLKAVSIVCGLGLGGMPLTGMGWMNWLGFRFGWHWVPTLSANYVEREGFLGLPEEERYRRAEQKFSSFKDPRDREAFVNPGGILPIFLTSIKEAFRQGTQGVATEGWTLVQPAGFEVEGIRKDLPVQLWYGKDDKNVGMVGELIAERLGERGDVRYHLTDDTHASIFARNKDGFVKELVESMGD</sequence>